<organism evidence="1 2">
    <name type="scientific">Vermiconidia calcicola</name>
    <dbReference type="NCBI Taxonomy" id="1690605"/>
    <lineage>
        <taxon>Eukaryota</taxon>
        <taxon>Fungi</taxon>
        <taxon>Dikarya</taxon>
        <taxon>Ascomycota</taxon>
        <taxon>Pezizomycotina</taxon>
        <taxon>Dothideomycetes</taxon>
        <taxon>Dothideomycetidae</taxon>
        <taxon>Mycosphaerellales</taxon>
        <taxon>Extremaceae</taxon>
        <taxon>Vermiconidia</taxon>
    </lineage>
</organism>
<proteinExistence type="predicted"/>
<evidence type="ECO:0000313" key="2">
    <source>
        <dbReference type="Proteomes" id="UP001281147"/>
    </source>
</evidence>
<comment type="caution">
    <text evidence="1">The sequence shown here is derived from an EMBL/GenBank/DDBJ whole genome shotgun (WGS) entry which is preliminary data.</text>
</comment>
<gene>
    <name evidence="1" type="ORF">LTR37_021484</name>
</gene>
<keyword evidence="2" id="KW-1185">Reference proteome</keyword>
<name>A0ACC3M8K8_9PEZI</name>
<dbReference type="EMBL" id="JAUTXU010000559">
    <property type="protein sequence ID" value="KAK3678638.1"/>
    <property type="molecule type" value="Genomic_DNA"/>
</dbReference>
<reference evidence="1" key="1">
    <citation type="submission" date="2023-07" db="EMBL/GenBank/DDBJ databases">
        <title>Black Yeasts Isolated from many extreme environments.</title>
        <authorList>
            <person name="Coleine C."/>
            <person name="Stajich J.E."/>
            <person name="Selbmann L."/>
        </authorList>
    </citation>
    <scope>NUCLEOTIDE SEQUENCE</scope>
    <source>
        <strain evidence="1">CCFEE 5714</strain>
    </source>
</reference>
<evidence type="ECO:0000313" key="1">
    <source>
        <dbReference type="EMBL" id="KAK3678638.1"/>
    </source>
</evidence>
<dbReference type="Proteomes" id="UP001281147">
    <property type="component" value="Unassembled WGS sequence"/>
</dbReference>
<accession>A0ACC3M8K8</accession>
<sequence length="220" mass="24303">MSTTNRERNPLVNQMARQGLEAFYHCATFLAFSIEIAAIVALVKVDFGVSTYGMGDDTVRITYAVAMIVLLPLVYALPALRMRAVENANTAGDSGDSDHVRETSSSMFFLFMLCWLLALHPFWSALNVAFGPSKINNSEKAAQTPHELGVIQRICSRDLYSVSSSDDALMTTVIILAYIPVSASIVVTIVWLGVEKNHAGSPLHRRLQRLQTRLSDKLRI</sequence>
<protein>
    <submittedName>
        <fullName evidence="1">Uncharacterized protein</fullName>
    </submittedName>
</protein>